<dbReference type="AlphaFoldDB" id="X1SRW6"/>
<comment type="caution">
    <text evidence="1">The sequence shown here is derived from an EMBL/GenBank/DDBJ whole genome shotgun (WGS) entry which is preliminary data.</text>
</comment>
<organism evidence="1">
    <name type="scientific">marine sediment metagenome</name>
    <dbReference type="NCBI Taxonomy" id="412755"/>
    <lineage>
        <taxon>unclassified sequences</taxon>
        <taxon>metagenomes</taxon>
        <taxon>ecological metagenomes</taxon>
    </lineage>
</organism>
<protein>
    <submittedName>
        <fullName evidence="1">Uncharacterized protein</fullName>
    </submittedName>
</protein>
<reference evidence="1" key="1">
    <citation type="journal article" date="2014" name="Front. Microbiol.">
        <title>High frequency of phylogenetically diverse reductive dehalogenase-homologous genes in deep subseafloor sedimentary metagenomes.</title>
        <authorList>
            <person name="Kawai M."/>
            <person name="Futagami T."/>
            <person name="Toyoda A."/>
            <person name="Takaki Y."/>
            <person name="Nishi S."/>
            <person name="Hori S."/>
            <person name="Arai W."/>
            <person name="Tsubouchi T."/>
            <person name="Morono Y."/>
            <person name="Uchiyama I."/>
            <person name="Ito T."/>
            <person name="Fujiyama A."/>
            <person name="Inagaki F."/>
            <person name="Takami H."/>
        </authorList>
    </citation>
    <scope>NUCLEOTIDE SEQUENCE</scope>
    <source>
        <strain evidence="1">Expedition CK06-06</strain>
    </source>
</reference>
<proteinExistence type="predicted"/>
<gene>
    <name evidence="1" type="ORF">S12H4_06614</name>
</gene>
<sequence>MEFIHSVLAQDEAVAAGTVVTYDLPVNPLSHILLTLKYTRTDAAADGVPTYPIVLALMTKIEVLYKGSAIFSMSGQDAMACGMLVNGFESWGHNLLGVADEETSFTFLVPLTRTIYSERECFPRSTRGELLLQVTYAAALTGATAVKAQIETIELPNAAPENYLRMTTLTFTPAVAGEHDIELPIGNPISELVLFGTTFPAGVTDVATIGYIQILVDNYRRFYSHANFESIHNMAGRMRCPPGFWFGHTHWLEALASLTGWQFPGNHLLKEYVHVPFDIFRDGRYILQTAGKSDVILRVSVDVGAEDPMRCIPCEIVPAGGGY</sequence>
<accession>X1SRW6</accession>
<evidence type="ECO:0000313" key="1">
    <source>
        <dbReference type="EMBL" id="GAI70544.1"/>
    </source>
</evidence>
<name>X1SRW6_9ZZZZ</name>
<dbReference type="EMBL" id="BARW01002347">
    <property type="protein sequence ID" value="GAI70544.1"/>
    <property type="molecule type" value="Genomic_DNA"/>
</dbReference>